<dbReference type="InterPro" id="IPR029069">
    <property type="entry name" value="HotDog_dom_sf"/>
</dbReference>
<name>A0AA38X430_9EURO</name>
<protein>
    <recommendedName>
        <fullName evidence="1">Thioesterase domain-containing protein</fullName>
    </recommendedName>
</protein>
<gene>
    <name evidence="2" type="ORF">H2200_009402</name>
</gene>
<dbReference type="CDD" id="cd03443">
    <property type="entry name" value="PaaI_thioesterase"/>
    <property type="match status" value="1"/>
</dbReference>
<proteinExistence type="predicted"/>
<dbReference type="Pfam" id="PF03061">
    <property type="entry name" value="4HBT"/>
    <property type="match status" value="1"/>
</dbReference>
<dbReference type="SUPFAM" id="SSF54637">
    <property type="entry name" value="Thioesterase/thiol ester dehydrase-isomerase"/>
    <property type="match status" value="1"/>
</dbReference>
<dbReference type="PANTHER" id="PTHR47260">
    <property type="entry name" value="UPF0644 PROTEIN PB2B4.06"/>
    <property type="match status" value="1"/>
</dbReference>
<dbReference type="InterPro" id="IPR006683">
    <property type="entry name" value="Thioestr_dom"/>
</dbReference>
<dbReference type="Gene3D" id="3.10.129.10">
    <property type="entry name" value="Hotdog Thioesterase"/>
    <property type="match status" value="1"/>
</dbReference>
<organism evidence="2 3">
    <name type="scientific">Cladophialophora chaetospira</name>
    <dbReference type="NCBI Taxonomy" id="386627"/>
    <lineage>
        <taxon>Eukaryota</taxon>
        <taxon>Fungi</taxon>
        <taxon>Dikarya</taxon>
        <taxon>Ascomycota</taxon>
        <taxon>Pezizomycotina</taxon>
        <taxon>Eurotiomycetes</taxon>
        <taxon>Chaetothyriomycetidae</taxon>
        <taxon>Chaetothyriales</taxon>
        <taxon>Herpotrichiellaceae</taxon>
        <taxon>Cladophialophora</taxon>
    </lineage>
</organism>
<evidence type="ECO:0000259" key="1">
    <source>
        <dbReference type="Pfam" id="PF03061"/>
    </source>
</evidence>
<accession>A0AA38X430</accession>
<dbReference type="InterPro" id="IPR052061">
    <property type="entry name" value="PTE-AB_protein"/>
</dbReference>
<evidence type="ECO:0000313" key="3">
    <source>
        <dbReference type="Proteomes" id="UP001172673"/>
    </source>
</evidence>
<sequence>MALPRGPPVPPETLDHFRKISWVLAHLSDPAFRPVHLSRTLTHSGTGHTLMASTWNTPKTIQHILSIYRAHDEASGQTGQIRRFYTFGDGLNAHPNLLHGGVIASILDSTMGNAIGQARADYGATFTVKLTVEYKKPVTTPGTVMARAWIVKIEGRKVWVEGVVEDGKGNVYARAEGLWLRAKAKL</sequence>
<feature type="domain" description="Thioesterase" evidence="1">
    <location>
        <begin position="97"/>
        <end position="171"/>
    </location>
</feature>
<dbReference type="Proteomes" id="UP001172673">
    <property type="component" value="Unassembled WGS sequence"/>
</dbReference>
<keyword evidence="3" id="KW-1185">Reference proteome</keyword>
<evidence type="ECO:0000313" key="2">
    <source>
        <dbReference type="EMBL" id="KAJ9606441.1"/>
    </source>
</evidence>
<comment type="caution">
    <text evidence="2">The sequence shown here is derived from an EMBL/GenBank/DDBJ whole genome shotgun (WGS) entry which is preliminary data.</text>
</comment>
<reference evidence="2" key="1">
    <citation type="submission" date="2022-10" db="EMBL/GenBank/DDBJ databases">
        <title>Culturing micro-colonial fungi from biological soil crusts in the Mojave desert and describing Neophaeococcomyces mojavensis, and introducing the new genera and species Taxawa tesnikishii.</title>
        <authorList>
            <person name="Kurbessoian T."/>
            <person name="Stajich J.E."/>
        </authorList>
    </citation>
    <scope>NUCLEOTIDE SEQUENCE</scope>
    <source>
        <strain evidence="2">TK_41</strain>
    </source>
</reference>
<dbReference type="EMBL" id="JAPDRK010000014">
    <property type="protein sequence ID" value="KAJ9606441.1"/>
    <property type="molecule type" value="Genomic_DNA"/>
</dbReference>
<dbReference type="AlphaFoldDB" id="A0AA38X430"/>
<dbReference type="PANTHER" id="PTHR47260:SF1">
    <property type="entry name" value="UPF0644 PROTEIN PB2B4.06"/>
    <property type="match status" value="1"/>
</dbReference>